<accession>A0AAV9Z4X3</accession>
<evidence type="ECO:0000313" key="3">
    <source>
        <dbReference type="Proteomes" id="UP001362999"/>
    </source>
</evidence>
<feature type="region of interest" description="Disordered" evidence="1">
    <location>
        <begin position="111"/>
        <end position="230"/>
    </location>
</feature>
<reference evidence="2 3" key="1">
    <citation type="journal article" date="2024" name="J Genomics">
        <title>Draft genome sequencing and assembly of Favolaschia claudopus CIRM-BRFM 2984 isolated from oak limbs.</title>
        <authorList>
            <person name="Navarro D."/>
            <person name="Drula E."/>
            <person name="Chaduli D."/>
            <person name="Cazenave R."/>
            <person name="Ahrendt S."/>
            <person name="Wang J."/>
            <person name="Lipzen A."/>
            <person name="Daum C."/>
            <person name="Barry K."/>
            <person name="Grigoriev I.V."/>
            <person name="Favel A."/>
            <person name="Rosso M.N."/>
            <person name="Martin F."/>
        </authorList>
    </citation>
    <scope>NUCLEOTIDE SEQUENCE [LARGE SCALE GENOMIC DNA]</scope>
    <source>
        <strain evidence="2 3">CIRM-BRFM 2984</strain>
    </source>
</reference>
<comment type="caution">
    <text evidence="2">The sequence shown here is derived from an EMBL/GenBank/DDBJ whole genome shotgun (WGS) entry which is preliminary data.</text>
</comment>
<proteinExistence type="predicted"/>
<organism evidence="2 3">
    <name type="scientific">Favolaschia claudopus</name>
    <dbReference type="NCBI Taxonomy" id="2862362"/>
    <lineage>
        <taxon>Eukaryota</taxon>
        <taxon>Fungi</taxon>
        <taxon>Dikarya</taxon>
        <taxon>Basidiomycota</taxon>
        <taxon>Agaricomycotina</taxon>
        <taxon>Agaricomycetes</taxon>
        <taxon>Agaricomycetidae</taxon>
        <taxon>Agaricales</taxon>
        <taxon>Marasmiineae</taxon>
        <taxon>Mycenaceae</taxon>
        <taxon>Favolaschia</taxon>
    </lineage>
</organism>
<name>A0AAV9Z4X3_9AGAR</name>
<keyword evidence="3" id="KW-1185">Reference proteome</keyword>
<evidence type="ECO:0000256" key="1">
    <source>
        <dbReference type="SAM" id="MobiDB-lite"/>
    </source>
</evidence>
<dbReference type="AlphaFoldDB" id="A0AAV9Z4X3"/>
<feature type="compositionally biased region" description="Basic and acidic residues" evidence="1">
    <location>
        <begin position="216"/>
        <end position="230"/>
    </location>
</feature>
<sequence length="230" mass="25267">MPPRQRSQQLPGGALQTVFQLESNLDLSVACRLSTQFQIQTSLLEVLLRLAAAPEKDNLSAVTMSEGINLALCARVDGTIRSHLPQLRHGRPPHDRHPPAKMNVVLTVEYSSPAERPPPEENTANDQPIASGSGTRAEPEVQAPQRVRDLFDPDSGEEDEAPRPSRSRRGVRFVDDEDNAHSPPRNPTTRTPIRRPAPPQTPTPSTRRGGGTPRAGLDDPLRSSRLEMSR</sequence>
<dbReference type="EMBL" id="JAWWNJ010000210">
    <property type="protein sequence ID" value="KAK6971524.1"/>
    <property type="molecule type" value="Genomic_DNA"/>
</dbReference>
<dbReference type="Proteomes" id="UP001362999">
    <property type="component" value="Unassembled WGS sequence"/>
</dbReference>
<protein>
    <submittedName>
        <fullName evidence="2">Uncharacterized protein</fullName>
    </submittedName>
</protein>
<evidence type="ECO:0000313" key="2">
    <source>
        <dbReference type="EMBL" id="KAK6971524.1"/>
    </source>
</evidence>
<feature type="compositionally biased region" description="Polar residues" evidence="1">
    <location>
        <begin position="122"/>
        <end position="134"/>
    </location>
</feature>
<gene>
    <name evidence="2" type="ORF">R3P38DRAFT_3242263</name>
</gene>